<dbReference type="AlphaFoldDB" id="A0A8A2VA84"/>
<dbReference type="RefSeq" id="WP_207288000.1">
    <property type="nucleotide sequence ID" value="NZ_CP071462.1"/>
</dbReference>
<accession>A0A8A2VA84</accession>
<feature type="transmembrane region" description="Helical" evidence="1">
    <location>
        <begin position="6"/>
        <end position="39"/>
    </location>
</feature>
<keyword evidence="1" id="KW-0472">Membrane</keyword>
<dbReference type="EMBL" id="CP071462">
    <property type="protein sequence ID" value="QSW98391.1"/>
    <property type="molecule type" value="Genomic_DNA"/>
</dbReference>
<reference evidence="2 3" key="1">
    <citation type="submission" date="2021-03" db="EMBL/GenBank/DDBJ databases">
        <title>Haloterrigena longa sp. nov. and Haloterrigena limicola sp. nov., extremely halophilic archaea isolated from a salt lake.</title>
        <authorList>
            <person name="Henglin C."/>
        </authorList>
    </citation>
    <scope>NUCLEOTIDE SEQUENCE [LARGE SCALE GENOMIC DNA]</scope>
    <source>
        <strain evidence="2 3">KZCA68</strain>
    </source>
</reference>
<evidence type="ECO:0000313" key="2">
    <source>
        <dbReference type="EMBL" id="QSW98391.1"/>
    </source>
</evidence>
<proteinExistence type="predicted"/>
<evidence type="ECO:0000313" key="3">
    <source>
        <dbReference type="Proteomes" id="UP000663203"/>
    </source>
</evidence>
<keyword evidence="1" id="KW-0812">Transmembrane</keyword>
<dbReference type="KEGG" id="hakz:J0X25_13425"/>
<dbReference type="GeneID" id="63188324"/>
<name>A0A8A2VA84_9EURY</name>
<sequence length="45" mass="4654">MVRLSTIVILAGIVMLVFPVPPIASAIGGLGVILIGILLRVLTDK</sequence>
<protein>
    <submittedName>
        <fullName evidence="2">Transporter</fullName>
    </submittedName>
</protein>
<dbReference type="Proteomes" id="UP000663203">
    <property type="component" value="Chromosome"/>
</dbReference>
<organism evidence="2 3">
    <name type="scientific">Haloterrigena alkaliphila</name>
    <dbReference type="NCBI Taxonomy" id="2816475"/>
    <lineage>
        <taxon>Archaea</taxon>
        <taxon>Methanobacteriati</taxon>
        <taxon>Methanobacteriota</taxon>
        <taxon>Stenosarchaea group</taxon>
        <taxon>Halobacteria</taxon>
        <taxon>Halobacteriales</taxon>
        <taxon>Natrialbaceae</taxon>
        <taxon>Haloterrigena</taxon>
    </lineage>
</organism>
<keyword evidence="1" id="KW-1133">Transmembrane helix</keyword>
<evidence type="ECO:0000256" key="1">
    <source>
        <dbReference type="SAM" id="Phobius"/>
    </source>
</evidence>
<keyword evidence="3" id="KW-1185">Reference proteome</keyword>
<gene>
    <name evidence="2" type="ORF">J0X25_13425</name>
</gene>